<accession>A0ABQ9GAE2</accession>
<dbReference type="Proteomes" id="UP001159363">
    <property type="component" value="Chromosome 13"/>
</dbReference>
<gene>
    <name evidence="2" type="ORF">PR048_030968</name>
</gene>
<name>A0ABQ9GAE2_9NEOP</name>
<reference evidence="2 3" key="1">
    <citation type="submission" date="2023-02" db="EMBL/GenBank/DDBJ databases">
        <title>LHISI_Scaffold_Assembly.</title>
        <authorList>
            <person name="Stuart O.P."/>
            <person name="Cleave R."/>
            <person name="Magrath M.J.L."/>
            <person name="Mikheyev A.S."/>
        </authorList>
    </citation>
    <scope>NUCLEOTIDE SEQUENCE [LARGE SCALE GENOMIC DNA]</scope>
    <source>
        <strain evidence="2">Daus_M_001</strain>
        <tissue evidence="2">Leg muscle</tissue>
    </source>
</reference>
<evidence type="ECO:0000256" key="1">
    <source>
        <dbReference type="SAM" id="MobiDB-lite"/>
    </source>
</evidence>
<comment type="caution">
    <text evidence="2">The sequence shown here is derived from an EMBL/GenBank/DDBJ whole genome shotgun (WGS) entry which is preliminary data.</text>
</comment>
<evidence type="ECO:0000313" key="3">
    <source>
        <dbReference type="Proteomes" id="UP001159363"/>
    </source>
</evidence>
<feature type="non-terminal residue" evidence="2">
    <location>
        <position position="377"/>
    </location>
</feature>
<evidence type="ECO:0000313" key="2">
    <source>
        <dbReference type="EMBL" id="KAJ8869392.1"/>
    </source>
</evidence>
<keyword evidence="3" id="KW-1185">Reference proteome</keyword>
<dbReference type="EMBL" id="JARBHB010000014">
    <property type="protein sequence ID" value="KAJ8869392.1"/>
    <property type="molecule type" value="Genomic_DNA"/>
</dbReference>
<organism evidence="2 3">
    <name type="scientific">Dryococelus australis</name>
    <dbReference type="NCBI Taxonomy" id="614101"/>
    <lineage>
        <taxon>Eukaryota</taxon>
        <taxon>Metazoa</taxon>
        <taxon>Ecdysozoa</taxon>
        <taxon>Arthropoda</taxon>
        <taxon>Hexapoda</taxon>
        <taxon>Insecta</taxon>
        <taxon>Pterygota</taxon>
        <taxon>Neoptera</taxon>
        <taxon>Polyneoptera</taxon>
        <taxon>Phasmatodea</taxon>
        <taxon>Verophasmatodea</taxon>
        <taxon>Anareolatae</taxon>
        <taxon>Phasmatidae</taxon>
        <taxon>Eurycanthinae</taxon>
        <taxon>Dryococelus</taxon>
    </lineage>
</organism>
<sequence>MGMKALIPLNAPNRSGEEHLKHQLDQVNKTTLIELLVEMLVTRGIEASTATGDTDGSIVRCGLNKVTYHSSVVVIGEDVDLLVLLTALTPPHRNVYFMKPGRGNIEDKVYSTRQLQELPFSGSIVYPGVTQHVRIQQIQIVHPEAFPKMPNETKGIADIFYDPTSTPDAVAQAGEEMSLTMYQAPPSERDLNNHRYNSFVKSSTKVKGNLASLPPSQGAAKQRSFRVYLQTQKSSTLGLGTTLRWSLQPRQNNVPNLQPRQNNVPNLQPRQNNVPNLQPRQNNVPNLQPRQNNVPNLQPRQNNVPNSSSRRPDLNVLPLYLLLAVVADVDAGRQVSAAHLSVDATYYWLWWQMWMPEGRYPLPIYLWMRWSLYEQRT</sequence>
<proteinExistence type="predicted"/>
<protein>
    <submittedName>
        <fullName evidence="2">Uncharacterized protein</fullName>
    </submittedName>
</protein>
<feature type="region of interest" description="Disordered" evidence="1">
    <location>
        <begin position="251"/>
        <end position="310"/>
    </location>
</feature>
<feature type="compositionally biased region" description="Polar residues" evidence="1">
    <location>
        <begin position="251"/>
        <end position="309"/>
    </location>
</feature>